<gene>
    <name evidence="1" type="ORF">BQ8794_40132</name>
</gene>
<dbReference type="AlphaFoldDB" id="A0A1R3VC92"/>
<dbReference type="Proteomes" id="UP000188388">
    <property type="component" value="Unassembled WGS sequence"/>
</dbReference>
<reference evidence="2" key="1">
    <citation type="submission" date="2017-01" db="EMBL/GenBank/DDBJ databases">
        <authorList>
            <person name="Brunel B."/>
        </authorList>
    </citation>
    <scope>NUCLEOTIDE SEQUENCE [LARGE SCALE GENOMIC DNA]</scope>
</reference>
<evidence type="ECO:0000313" key="1">
    <source>
        <dbReference type="EMBL" id="SIT57533.1"/>
    </source>
</evidence>
<sequence>MRSRRKWSARRRRDVGGKLLTAVAYGNRPEAEVCVSMVSAQGIYALATHISDVGGLGLIPWRSALPLIRLPAPLPVNGEKTADRTRRSFFATLVTGGTVDDGALLPVHGEKMAAAR</sequence>
<accession>A0A1R3VC92</accession>
<name>A0A1R3VC92_9HYPH</name>
<keyword evidence="2" id="KW-1185">Reference proteome</keyword>
<protein>
    <submittedName>
        <fullName evidence="1">Uncharacterized protein</fullName>
    </submittedName>
</protein>
<dbReference type="STRING" id="1631249.BQ8794_40132"/>
<evidence type="ECO:0000313" key="2">
    <source>
        <dbReference type="Proteomes" id="UP000188388"/>
    </source>
</evidence>
<organism evidence="1 2">
    <name type="scientific">Mesorhizobium prunaredense</name>
    <dbReference type="NCBI Taxonomy" id="1631249"/>
    <lineage>
        <taxon>Bacteria</taxon>
        <taxon>Pseudomonadati</taxon>
        <taxon>Pseudomonadota</taxon>
        <taxon>Alphaproteobacteria</taxon>
        <taxon>Hyphomicrobiales</taxon>
        <taxon>Phyllobacteriaceae</taxon>
        <taxon>Mesorhizobium</taxon>
    </lineage>
</organism>
<proteinExistence type="predicted"/>
<dbReference type="EMBL" id="FTPD01000034">
    <property type="protein sequence ID" value="SIT57533.1"/>
    <property type="molecule type" value="Genomic_DNA"/>
</dbReference>